<dbReference type="eggNOG" id="ENOG5031FWZ">
    <property type="taxonomic scope" value="Bacteria"/>
</dbReference>
<protein>
    <submittedName>
        <fullName evidence="4">Thioredoxin</fullName>
    </submittedName>
</protein>
<keyword evidence="2" id="KW-0472">Membrane</keyword>
<feature type="compositionally biased region" description="Basic and acidic residues" evidence="1">
    <location>
        <begin position="121"/>
        <end position="131"/>
    </location>
</feature>
<feature type="compositionally biased region" description="Basic and acidic residues" evidence="1">
    <location>
        <begin position="158"/>
        <end position="170"/>
    </location>
</feature>
<feature type="compositionally biased region" description="Low complexity" evidence="1">
    <location>
        <begin position="132"/>
        <end position="157"/>
    </location>
</feature>
<dbReference type="EMBL" id="JALZ01000006">
    <property type="protein sequence ID" value="ETX15130.1"/>
    <property type="molecule type" value="Genomic_DNA"/>
</dbReference>
<name>X7EGW9_9RHOB</name>
<feature type="region of interest" description="Disordered" evidence="1">
    <location>
        <begin position="42"/>
        <end position="237"/>
    </location>
</feature>
<comment type="caution">
    <text evidence="4">The sequence shown here is derived from an EMBL/GenBank/DDBJ whole genome shotgun (WGS) entry which is preliminary data.</text>
</comment>
<evidence type="ECO:0000256" key="1">
    <source>
        <dbReference type="SAM" id="MobiDB-lite"/>
    </source>
</evidence>
<keyword evidence="2" id="KW-0812">Transmembrane</keyword>
<accession>X7EGW9</accession>
<proteinExistence type="predicted"/>
<feature type="compositionally biased region" description="Basic and acidic residues" evidence="1">
    <location>
        <begin position="183"/>
        <end position="195"/>
    </location>
</feature>
<reference evidence="4 5" key="1">
    <citation type="submission" date="2014-01" db="EMBL/GenBank/DDBJ databases">
        <title>Roseivivax halodurans JCM 10272 Genome Sequencing.</title>
        <authorList>
            <person name="Lai Q."/>
            <person name="Li G."/>
            <person name="Shao Z."/>
        </authorList>
    </citation>
    <scope>NUCLEOTIDE SEQUENCE [LARGE SCALE GENOMIC DNA]</scope>
    <source>
        <strain evidence="4 5">JCM 10272</strain>
    </source>
</reference>
<gene>
    <name evidence="4" type="ORF">OCH239_17745</name>
</gene>
<dbReference type="Pfam" id="PF13717">
    <property type="entry name" value="Zn_ribbon_4"/>
    <property type="match status" value="1"/>
</dbReference>
<sequence length="314" mass="32347">MRLICPKCEAQYEVPTDVIPDEGRDVQCSNCGTTWFQAHPRASAANDHAAPAVEPPRAEPAPDTDTSPAGATPGAGQPSAPAPDESGAETLSETPAPADPQATPPEQPRARRLDPAVAEVLRAEAERESRQRATAGAAPAPGPHGASGSDPAPGAPKADPHSAPKDETGRARVAAASTGDVGGRGRYDRAEDRLGDQGPTPAEIASRRGLLPDVNEINQSLRPGEKRPKEAPLSRGRVIEQKKSSGFGRGFVTILVIGILLIALYLAAPAIAEAVPALADPLALYVAGADAARVWLDAQITALLAWLNGTTSGA</sequence>
<evidence type="ECO:0000313" key="5">
    <source>
        <dbReference type="Proteomes" id="UP000022447"/>
    </source>
</evidence>
<dbReference type="RefSeq" id="WP_037260566.1">
    <property type="nucleotide sequence ID" value="NZ_JALZ01000006.1"/>
</dbReference>
<dbReference type="PATRIC" id="fig|1449350.3.peg.1551"/>
<keyword evidence="5" id="KW-1185">Reference proteome</keyword>
<feature type="compositionally biased region" description="Basic and acidic residues" evidence="1">
    <location>
        <begin position="223"/>
        <end position="237"/>
    </location>
</feature>
<dbReference type="NCBIfam" id="TIGR02098">
    <property type="entry name" value="MJ0042_CXXC"/>
    <property type="match status" value="1"/>
</dbReference>
<organism evidence="4 5">
    <name type="scientific">Roseivivax halodurans JCM 10272</name>
    <dbReference type="NCBI Taxonomy" id="1449350"/>
    <lineage>
        <taxon>Bacteria</taxon>
        <taxon>Pseudomonadati</taxon>
        <taxon>Pseudomonadota</taxon>
        <taxon>Alphaproteobacteria</taxon>
        <taxon>Rhodobacterales</taxon>
        <taxon>Roseobacteraceae</taxon>
        <taxon>Roseivivax</taxon>
    </lineage>
</organism>
<feature type="domain" description="Zinc finger/thioredoxin putative" evidence="3">
    <location>
        <begin position="1"/>
        <end position="36"/>
    </location>
</feature>
<dbReference type="InterPro" id="IPR011723">
    <property type="entry name" value="Znf/thioredoxin_put"/>
</dbReference>
<dbReference type="STRING" id="1449350.OCH239_17745"/>
<evidence type="ECO:0000256" key="2">
    <source>
        <dbReference type="SAM" id="Phobius"/>
    </source>
</evidence>
<dbReference type="AlphaFoldDB" id="X7EGW9"/>
<keyword evidence="2" id="KW-1133">Transmembrane helix</keyword>
<dbReference type="OrthoDB" id="7159357at2"/>
<evidence type="ECO:0000259" key="3">
    <source>
        <dbReference type="Pfam" id="PF13717"/>
    </source>
</evidence>
<dbReference type="Proteomes" id="UP000022447">
    <property type="component" value="Unassembled WGS sequence"/>
</dbReference>
<evidence type="ECO:0000313" key="4">
    <source>
        <dbReference type="EMBL" id="ETX15130.1"/>
    </source>
</evidence>
<feature type="transmembrane region" description="Helical" evidence="2">
    <location>
        <begin position="251"/>
        <end position="272"/>
    </location>
</feature>